<dbReference type="PANTHER" id="PTHR21708">
    <property type="entry name" value="PROBABLE 2-DEHYDROPANTOATE 2-REDUCTASE"/>
    <property type="match status" value="1"/>
</dbReference>
<proteinExistence type="inferred from homology"/>
<dbReference type="SUPFAM" id="SSF51735">
    <property type="entry name" value="NAD(P)-binding Rossmann-fold domains"/>
    <property type="match status" value="1"/>
</dbReference>
<dbReference type="InterPro" id="IPR013328">
    <property type="entry name" value="6PGD_dom2"/>
</dbReference>
<keyword evidence="4" id="KW-0566">Pantothenate biosynthesis</keyword>
<evidence type="ECO:0000313" key="7">
    <source>
        <dbReference type="EMBL" id="MFC3761972.1"/>
    </source>
</evidence>
<evidence type="ECO:0000256" key="2">
    <source>
        <dbReference type="ARBA" id="ARBA00022857"/>
    </source>
</evidence>
<evidence type="ECO:0000259" key="6">
    <source>
        <dbReference type="Pfam" id="PF08546"/>
    </source>
</evidence>
<dbReference type="SUPFAM" id="SSF48179">
    <property type="entry name" value="6-phosphogluconate dehydrogenase C-terminal domain-like"/>
    <property type="match status" value="1"/>
</dbReference>
<dbReference type="EC" id="1.1.1.169" evidence="4"/>
<feature type="domain" description="Ketopantoate reductase N-terminal" evidence="5">
    <location>
        <begin position="4"/>
        <end position="140"/>
    </location>
</feature>
<keyword evidence="3 4" id="KW-0560">Oxidoreductase</keyword>
<dbReference type="RefSeq" id="WP_205120522.1">
    <property type="nucleotide sequence ID" value="NZ_JAFBCM010000001.1"/>
</dbReference>
<evidence type="ECO:0000259" key="5">
    <source>
        <dbReference type="Pfam" id="PF02558"/>
    </source>
</evidence>
<dbReference type="NCBIfam" id="TIGR00745">
    <property type="entry name" value="apbA_panE"/>
    <property type="match status" value="1"/>
</dbReference>
<organism evidence="7 8">
    <name type="scientific">Tenggerimyces flavus</name>
    <dbReference type="NCBI Taxonomy" id="1708749"/>
    <lineage>
        <taxon>Bacteria</taxon>
        <taxon>Bacillati</taxon>
        <taxon>Actinomycetota</taxon>
        <taxon>Actinomycetes</taxon>
        <taxon>Propionibacteriales</taxon>
        <taxon>Nocardioidaceae</taxon>
        <taxon>Tenggerimyces</taxon>
    </lineage>
</organism>
<protein>
    <recommendedName>
        <fullName evidence="4">2-dehydropantoate 2-reductase</fullName>
        <ecNumber evidence="4">1.1.1.169</ecNumber>
    </recommendedName>
    <alternativeName>
        <fullName evidence="4">Ketopantoate reductase</fullName>
    </alternativeName>
</protein>
<dbReference type="InterPro" id="IPR051402">
    <property type="entry name" value="KPR-Related"/>
</dbReference>
<dbReference type="Gene3D" id="3.40.50.720">
    <property type="entry name" value="NAD(P)-binding Rossmann-like Domain"/>
    <property type="match status" value="1"/>
</dbReference>
<dbReference type="InterPro" id="IPR013332">
    <property type="entry name" value="KPR_N"/>
</dbReference>
<comment type="caution">
    <text evidence="7">The sequence shown here is derived from an EMBL/GenBank/DDBJ whole genome shotgun (WGS) entry which is preliminary data.</text>
</comment>
<dbReference type="Proteomes" id="UP001595699">
    <property type="component" value="Unassembled WGS sequence"/>
</dbReference>
<evidence type="ECO:0000256" key="4">
    <source>
        <dbReference type="RuleBase" id="RU362068"/>
    </source>
</evidence>
<gene>
    <name evidence="7" type="ORF">ACFOUW_14110</name>
</gene>
<keyword evidence="2 4" id="KW-0521">NADP</keyword>
<dbReference type="InterPro" id="IPR008927">
    <property type="entry name" value="6-PGluconate_DH-like_C_sf"/>
</dbReference>
<keyword evidence="8" id="KW-1185">Reference proteome</keyword>
<evidence type="ECO:0000256" key="1">
    <source>
        <dbReference type="ARBA" id="ARBA00007870"/>
    </source>
</evidence>
<dbReference type="InterPro" id="IPR036291">
    <property type="entry name" value="NAD(P)-bd_dom_sf"/>
</dbReference>
<dbReference type="Gene3D" id="1.10.1040.10">
    <property type="entry name" value="N-(1-d-carboxylethyl)-l-norvaline Dehydrogenase, domain 2"/>
    <property type="match status" value="1"/>
</dbReference>
<dbReference type="PANTHER" id="PTHR21708:SF26">
    <property type="entry name" value="2-DEHYDROPANTOATE 2-REDUCTASE"/>
    <property type="match status" value="1"/>
</dbReference>
<dbReference type="InterPro" id="IPR003710">
    <property type="entry name" value="ApbA"/>
</dbReference>
<name>A0ABV7YA11_9ACTN</name>
<dbReference type="Pfam" id="PF08546">
    <property type="entry name" value="ApbA_C"/>
    <property type="match status" value="1"/>
</dbReference>
<feature type="domain" description="Ketopantoate reductase C-terminal" evidence="6">
    <location>
        <begin position="179"/>
        <end position="299"/>
    </location>
</feature>
<dbReference type="Pfam" id="PF02558">
    <property type="entry name" value="ApbA"/>
    <property type="match status" value="1"/>
</dbReference>
<sequence length="321" mass="34235">MRFIVYGAGAIGGVLGARLAGAGKDVVLIARGAHLEAIRRDGLTVEAPSGRTVHPIKAAAHPAEIEWTQGDVALLAMKGMDTEAALRELAAVAPPETPIVCVQNGVANERAALRMFANVYGVCVMFPATHLEPGVVQAQSEPITGLLDLGRYPEGVDDTAEAIAAALRDATFESVPRPDIMRWKYTKLLMNLGNSIDALCGRDEDRSDVLARIREEGEAALAAAGITFTPWETDRERRGDLLQVKPINGQQRSGGSSWQSLARGTGSIEADYLNGEIVLLGRLHGVETPVNELARRLANQAARAGTPPGSFTPDRILELVH</sequence>
<evidence type="ECO:0000313" key="8">
    <source>
        <dbReference type="Proteomes" id="UP001595699"/>
    </source>
</evidence>
<dbReference type="InterPro" id="IPR013752">
    <property type="entry name" value="KPA_reductase"/>
</dbReference>
<evidence type="ECO:0000256" key="3">
    <source>
        <dbReference type="ARBA" id="ARBA00023002"/>
    </source>
</evidence>
<accession>A0ABV7YA11</accession>
<reference evidence="8" key="1">
    <citation type="journal article" date="2019" name="Int. J. Syst. Evol. Microbiol.">
        <title>The Global Catalogue of Microorganisms (GCM) 10K type strain sequencing project: providing services to taxonomists for standard genome sequencing and annotation.</title>
        <authorList>
            <consortium name="The Broad Institute Genomics Platform"/>
            <consortium name="The Broad Institute Genome Sequencing Center for Infectious Disease"/>
            <person name="Wu L."/>
            <person name="Ma J."/>
        </authorList>
    </citation>
    <scope>NUCLEOTIDE SEQUENCE [LARGE SCALE GENOMIC DNA]</scope>
    <source>
        <strain evidence="8">CGMCC 4.7241</strain>
    </source>
</reference>
<comment type="pathway">
    <text evidence="4">Cofactor biosynthesis; (R)-pantothenate biosynthesis; (R)-pantoate from 3-methyl-2-oxobutanoate: step 2/2.</text>
</comment>
<comment type="catalytic activity">
    <reaction evidence="4">
        <text>(R)-pantoate + NADP(+) = 2-dehydropantoate + NADPH + H(+)</text>
        <dbReference type="Rhea" id="RHEA:16233"/>
        <dbReference type="ChEBI" id="CHEBI:11561"/>
        <dbReference type="ChEBI" id="CHEBI:15378"/>
        <dbReference type="ChEBI" id="CHEBI:15980"/>
        <dbReference type="ChEBI" id="CHEBI:57783"/>
        <dbReference type="ChEBI" id="CHEBI:58349"/>
        <dbReference type="EC" id="1.1.1.169"/>
    </reaction>
</comment>
<comment type="function">
    <text evidence="4">Catalyzes the NADPH-dependent reduction of ketopantoate into pantoic acid.</text>
</comment>
<comment type="similarity">
    <text evidence="1 4">Belongs to the ketopantoate reductase family.</text>
</comment>
<dbReference type="EMBL" id="JBHRZH010000012">
    <property type="protein sequence ID" value="MFC3761972.1"/>
    <property type="molecule type" value="Genomic_DNA"/>
</dbReference>